<feature type="non-terminal residue" evidence="1">
    <location>
        <position position="1"/>
    </location>
</feature>
<dbReference type="EMBL" id="LWCA01002012">
    <property type="protein sequence ID" value="OAF64225.1"/>
    <property type="molecule type" value="Genomic_DNA"/>
</dbReference>
<evidence type="ECO:0000313" key="1">
    <source>
        <dbReference type="EMBL" id="OAF64225.1"/>
    </source>
</evidence>
<name>A0A177AQH1_9BILA</name>
<comment type="caution">
    <text evidence="1">The sequence shown here is derived from an EMBL/GenBank/DDBJ whole genome shotgun (WGS) entry which is preliminary data.</text>
</comment>
<dbReference type="Proteomes" id="UP000078046">
    <property type="component" value="Unassembled WGS sequence"/>
</dbReference>
<reference evidence="1 2" key="1">
    <citation type="submission" date="2016-04" db="EMBL/GenBank/DDBJ databases">
        <title>The genome of Intoshia linei affirms orthonectids as highly simplified spiralians.</title>
        <authorList>
            <person name="Mikhailov K.V."/>
            <person name="Slusarev G.S."/>
            <person name="Nikitin M.A."/>
            <person name="Logacheva M.D."/>
            <person name="Penin A."/>
            <person name="Aleoshin V."/>
            <person name="Panchin Y.V."/>
        </authorList>
    </citation>
    <scope>NUCLEOTIDE SEQUENCE [LARGE SCALE GENOMIC DNA]</scope>
    <source>
        <strain evidence="1">Intl2013</strain>
        <tissue evidence="1">Whole animal</tissue>
    </source>
</reference>
<organism evidence="1 2">
    <name type="scientific">Intoshia linei</name>
    <dbReference type="NCBI Taxonomy" id="1819745"/>
    <lineage>
        <taxon>Eukaryota</taxon>
        <taxon>Metazoa</taxon>
        <taxon>Spiralia</taxon>
        <taxon>Lophotrochozoa</taxon>
        <taxon>Mesozoa</taxon>
        <taxon>Orthonectida</taxon>
        <taxon>Rhopaluridae</taxon>
        <taxon>Intoshia</taxon>
    </lineage>
</organism>
<sequence length="78" mass="8738">KFLYKNIGVNKVEANSYVPSFNSLLSNLVKNNHNVELDRDVSCNTASRASKAFMEMTSGYKENANGISTSFPKYQLIK</sequence>
<evidence type="ECO:0000313" key="2">
    <source>
        <dbReference type="Proteomes" id="UP000078046"/>
    </source>
</evidence>
<dbReference type="AlphaFoldDB" id="A0A177AQH1"/>
<accession>A0A177AQH1</accession>
<gene>
    <name evidence="1" type="ORF">A3Q56_08064</name>
</gene>
<keyword evidence="2" id="KW-1185">Reference proteome</keyword>
<proteinExistence type="predicted"/>
<protein>
    <submittedName>
        <fullName evidence="1">Uncharacterized protein</fullName>
    </submittedName>
</protein>